<evidence type="ECO:0000313" key="3">
    <source>
        <dbReference type="Proteomes" id="UP000236731"/>
    </source>
</evidence>
<feature type="signal peptide" evidence="1">
    <location>
        <begin position="1"/>
        <end position="21"/>
    </location>
</feature>
<gene>
    <name evidence="2" type="ORF">SAMN05421877_104136</name>
</gene>
<keyword evidence="1" id="KW-0732">Signal</keyword>
<sequence length="170" mass="19748">MRKIKYLIAVLFLLQLFSLSAQTNMTVGEFEYDDIKFKVTRHESFFLIRPVETTNILSNPETIDGYPLELVMELIKNDGSSDWKSYVKELSDWDLVVGRGEYIITHFICNGNGEILHLSFSTGKNTKFKNTSFGLLYKKIMVKSKLKFTSPNNMHKKMNQIHFSSIYDIE</sequence>
<protein>
    <submittedName>
        <fullName evidence="2">Uncharacterized protein</fullName>
    </submittedName>
</protein>
<dbReference type="Proteomes" id="UP000236731">
    <property type="component" value="Unassembled WGS sequence"/>
</dbReference>
<dbReference type="OrthoDB" id="9783572at2"/>
<evidence type="ECO:0000313" key="2">
    <source>
        <dbReference type="EMBL" id="SEG01873.1"/>
    </source>
</evidence>
<dbReference type="AlphaFoldDB" id="A0A1H5WRF0"/>
<keyword evidence="3" id="KW-1185">Reference proteome</keyword>
<proteinExistence type="predicted"/>
<dbReference type="EMBL" id="FNUT01000004">
    <property type="protein sequence ID" value="SEG01873.1"/>
    <property type="molecule type" value="Genomic_DNA"/>
</dbReference>
<dbReference type="RefSeq" id="WP_146060595.1">
    <property type="nucleotide sequence ID" value="NZ_CP049246.1"/>
</dbReference>
<feature type="chain" id="PRO_5009288603" evidence="1">
    <location>
        <begin position="22"/>
        <end position="170"/>
    </location>
</feature>
<name>A0A1H5WRF0_9SPHI</name>
<organism evidence="2 3">
    <name type="scientific">Sphingobacterium lactis</name>
    <dbReference type="NCBI Taxonomy" id="797291"/>
    <lineage>
        <taxon>Bacteria</taxon>
        <taxon>Pseudomonadati</taxon>
        <taxon>Bacteroidota</taxon>
        <taxon>Sphingobacteriia</taxon>
        <taxon>Sphingobacteriales</taxon>
        <taxon>Sphingobacteriaceae</taxon>
        <taxon>Sphingobacterium</taxon>
    </lineage>
</organism>
<accession>A0A1H5WRF0</accession>
<evidence type="ECO:0000256" key="1">
    <source>
        <dbReference type="SAM" id="SignalP"/>
    </source>
</evidence>
<reference evidence="3" key="1">
    <citation type="submission" date="2016-10" db="EMBL/GenBank/DDBJ databases">
        <authorList>
            <person name="Varghese N."/>
            <person name="Submissions S."/>
        </authorList>
    </citation>
    <scope>NUCLEOTIDE SEQUENCE [LARGE SCALE GENOMIC DNA]</scope>
    <source>
        <strain evidence="3">DSM 22361</strain>
    </source>
</reference>